<protein>
    <submittedName>
        <fullName evidence="5">Uncharacterized protein</fullName>
    </submittedName>
</protein>
<dbReference type="AlphaFoldDB" id="A0A8J2RMY4"/>
<evidence type="ECO:0000256" key="2">
    <source>
        <dbReference type="ARBA" id="ARBA00006393"/>
    </source>
</evidence>
<dbReference type="GO" id="GO:0004862">
    <property type="term" value="F:cAMP-dependent protein kinase inhibitor activity"/>
    <property type="evidence" value="ECO:0007669"/>
    <property type="project" value="InterPro"/>
</dbReference>
<proteinExistence type="inferred from homology"/>
<keyword evidence="6" id="KW-1185">Reference proteome</keyword>
<keyword evidence="3" id="KW-0649">Protein kinase inhibitor</keyword>
<dbReference type="InterPro" id="IPR004171">
    <property type="entry name" value="cAMP_dep_PKI"/>
</dbReference>
<sequence length="114" mass="12288">MATASTGSTNMSIENSSGSSTAEECGAHVKIEEDFLNSGRTGRRNAIPDIYCPQSRVSTAELPTNFARLSCEGTLFINFSSSLAKPKCHQALIWGPTPDRMTPISSDTHSFCKK</sequence>
<evidence type="ECO:0000313" key="6">
    <source>
        <dbReference type="Proteomes" id="UP000789390"/>
    </source>
</evidence>
<comment type="function">
    <text evidence="1">Extremely potent competitive inhibitor of cAMP-dependent protein kinase activity, this protein interacts with the catalytic subunit of the enzyme after the cAMP-induced dissociation of its regulatory chains.</text>
</comment>
<dbReference type="Pfam" id="PF02827">
    <property type="entry name" value="PKI"/>
    <property type="match status" value="1"/>
</dbReference>
<name>A0A8J2RMY4_9CRUS</name>
<dbReference type="EMBL" id="CAKKLH010000146">
    <property type="protein sequence ID" value="CAH0104556.1"/>
    <property type="molecule type" value="Genomic_DNA"/>
</dbReference>
<feature type="compositionally biased region" description="Polar residues" evidence="4">
    <location>
        <begin position="1"/>
        <end position="22"/>
    </location>
</feature>
<comment type="similarity">
    <text evidence="2">Belongs to the PKI family.</text>
</comment>
<dbReference type="Proteomes" id="UP000789390">
    <property type="component" value="Unassembled WGS sequence"/>
</dbReference>
<gene>
    <name evidence="5" type="ORF">DGAL_LOCUS7463</name>
</gene>
<evidence type="ECO:0000256" key="4">
    <source>
        <dbReference type="SAM" id="MobiDB-lite"/>
    </source>
</evidence>
<comment type="caution">
    <text evidence="5">The sequence shown here is derived from an EMBL/GenBank/DDBJ whole genome shotgun (WGS) entry which is preliminary data.</text>
</comment>
<evidence type="ECO:0000256" key="3">
    <source>
        <dbReference type="ARBA" id="ARBA00023013"/>
    </source>
</evidence>
<feature type="region of interest" description="Disordered" evidence="4">
    <location>
        <begin position="1"/>
        <end position="24"/>
    </location>
</feature>
<dbReference type="PANTHER" id="PTHR15416">
    <property type="entry name" value="CAMP-DEPENDENT PROTEIN KINASE INHIBITOR/PKI"/>
    <property type="match status" value="1"/>
</dbReference>
<dbReference type="OrthoDB" id="6380180at2759"/>
<reference evidence="5" key="1">
    <citation type="submission" date="2021-11" db="EMBL/GenBank/DDBJ databases">
        <authorList>
            <person name="Schell T."/>
        </authorList>
    </citation>
    <scope>NUCLEOTIDE SEQUENCE</scope>
    <source>
        <strain evidence="5">M5</strain>
    </source>
</reference>
<organism evidence="5 6">
    <name type="scientific">Daphnia galeata</name>
    <dbReference type="NCBI Taxonomy" id="27404"/>
    <lineage>
        <taxon>Eukaryota</taxon>
        <taxon>Metazoa</taxon>
        <taxon>Ecdysozoa</taxon>
        <taxon>Arthropoda</taxon>
        <taxon>Crustacea</taxon>
        <taxon>Branchiopoda</taxon>
        <taxon>Diplostraca</taxon>
        <taxon>Cladocera</taxon>
        <taxon>Anomopoda</taxon>
        <taxon>Daphniidae</taxon>
        <taxon>Daphnia</taxon>
    </lineage>
</organism>
<accession>A0A8J2RMY4</accession>
<evidence type="ECO:0000313" key="5">
    <source>
        <dbReference type="EMBL" id="CAH0104556.1"/>
    </source>
</evidence>
<evidence type="ECO:0000256" key="1">
    <source>
        <dbReference type="ARBA" id="ARBA00002844"/>
    </source>
</evidence>